<feature type="transmembrane region" description="Helical" evidence="1">
    <location>
        <begin position="164"/>
        <end position="187"/>
    </location>
</feature>
<accession>A0A3G6M3Z7</accession>
<accession>A0A376DSN7</accession>
<name>A0A376DSN7_CHRCU</name>
<reference evidence="2" key="3">
    <citation type="submission" date="2018-11" db="EMBL/GenBank/DDBJ databases">
        <title>Proposal to divide the Flavobacteriaceae and reorganize its genera based on Amino Acid Identity values calculated from whole genome sequences.</title>
        <authorList>
            <person name="Nicholson A.C."/>
            <person name="Gulvik C.A."/>
            <person name="Whitney A.M."/>
            <person name="Humrighouse B.W."/>
            <person name="Bell M."/>
            <person name="Holmes B."/>
            <person name="Steigerwalt A."/>
            <person name="Villarma A."/>
            <person name="Sheth M."/>
            <person name="Batra D."/>
            <person name="Pryor J."/>
            <person name="Bernardet J.-F."/>
            <person name="Hugo C."/>
            <person name="Kampfer P."/>
            <person name="Newman J."/>
            <person name="Mcquiston J.R."/>
        </authorList>
    </citation>
    <scope>NUCLEOTIDE SEQUENCE [LARGE SCALE GENOMIC DNA]</scope>
    <source>
        <strain evidence="2">G0188</strain>
    </source>
</reference>
<evidence type="ECO:0008006" key="6">
    <source>
        <dbReference type="Google" id="ProtNLM"/>
    </source>
</evidence>
<dbReference type="AlphaFoldDB" id="A0A376DSN7"/>
<dbReference type="PROSITE" id="PS51257">
    <property type="entry name" value="PROKAR_LIPOPROTEIN"/>
    <property type="match status" value="1"/>
</dbReference>
<evidence type="ECO:0000313" key="4">
    <source>
        <dbReference type="Proteomes" id="UP000255224"/>
    </source>
</evidence>
<reference evidence="3 4" key="1">
    <citation type="submission" date="2018-06" db="EMBL/GenBank/DDBJ databases">
        <authorList>
            <consortium name="Pathogen Informatics"/>
            <person name="Doyle S."/>
        </authorList>
    </citation>
    <scope>NUCLEOTIDE SEQUENCE [LARGE SCALE GENOMIC DNA]</scope>
    <source>
        <strain evidence="3 4">NCTC13533</strain>
    </source>
</reference>
<dbReference type="Proteomes" id="UP000273270">
    <property type="component" value="Chromosome"/>
</dbReference>
<dbReference type="EMBL" id="CP033920">
    <property type="protein sequence ID" value="AZA49567.1"/>
    <property type="molecule type" value="Genomic_DNA"/>
</dbReference>
<dbReference type="KEGG" id="ccau:EG346_15890"/>
<dbReference type="Proteomes" id="UP000255224">
    <property type="component" value="Unassembled WGS sequence"/>
</dbReference>
<keyword evidence="5" id="KW-1185">Reference proteome</keyword>
<sequence length="190" mass="21517">MKTKILIILLLSSFILSCRSKQKTSFYSKEGRTYIERAKFDSLKETAVKESTKKVTDNSVKQQKEDFSGDIIIRGKSDTLNPLIFHNVVSGDTLQSILIRGKADYYISNHYKKSSEDKKETIKEENLNVIQQTARDLVSKKTIKDVASKVEEGTKKIKSTGFQAGWLILIGALGVVSIIIFGIYKYLKRK</sequence>
<proteinExistence type="predicted"/>
<evidence type="ECO:0000313" key="5">
    <source>
        <dbReference type="Proteomes" id="UP000273270"/>
    </source>
</evidence>
<protein>
    <recommendedName>
        <fullName evidence="6">Lipoprotein</fullName>
    </recommendedName>
</protein>
<dbReference type="RefSeq" id="WP_123879913.1">
    <property type="nucleotide sequence ID" value="NZ_CP033920.1"/>
</dbReference>
<keyword evidence="1" id="KW-0812">Transmembrane</keyword>
<evidence type="ECO:0000313" key="2">
    <source>
        <dbReference type="EMBL" id="AZA49567.1"/>
    </source>
</evidence>
<dbReference type="EMBL" id="UFVQ01000003">
    <property type="protein sequence ID" value="STC94841.1"/>
    <property type="molecule type" value="Genomic_DNA"/>
</dbReference>
<evidence type="ECO:0000256" key="1">
    <source>
        <dbReference type="SAM" id="Phobius"/>
    </source>
</evidence>
<dbReference type="OrthoDB" id="1259727at2"/>
<keyword evidence="1" id="KW-0472">Membrane</keyword>
<evidence type="ECO:0000313" key="3">
    <source>
        <dbReference type="EMBL" id="STC94841.1"/>
    </source>
</evidence>
<keyword evidence="1" id="KW-1133">Transmembrane helix</keyword>
<reference evidence="5" key="2">
    <citation type="submission" date="2018-11" db="EMBL/GenBank/DDBJ databases">
        <title>Proposal to divide the Flavobacteriaceae and reorganize its genera based on Amino Acid Identity values calculated from whole genome sequences.</title>
        <authorList>
            <person name="Nicholson A.C."/>
            <person name="Gulvik C.A."/>
            <person name="Whitney A.M."/>
            <person name="Humrighouse B.W."/>
            <person name="Bell M."/>
            <person name="Holmes B."/>
            <person name="Steigerwalt A.G."/>
            <person name="Villarma A."/>
            <person name="Sheth M."/>
            <person name="Batra D."/>
            <person name="Pryor J."/>
            <person name="Bernardet J.-F."/>
            <person name="Hugo C."/>
            <person name="Kampfer P."/>
            <person name="Newman J."/>
            <person name="McQuiston J.R."/>
        </authorList>
    </citation>
    <scope>NUCLEOTIDE SEQUENCE [LARGE SCALE GENOMIC DNA]</scope>
    <source>
        <strain evidence="5">G0188</strain>
    </source>
</reference>
<organism evidence="3 4">
    <name type="scientific">Chryseobacterium carnipullorum</name>
    <dbReference type="NCBI Taxonomy" id="1124835"/>
    <lineage>
        <taxon>Bacteria</taxon>
        <taxon>Pseudomonadati</taxon>
        <taxon>Bacteroidota</taxon>
        <taxon>Flavobacteriia</taxon>
        <taxon>Flavobacteriales</taxon>
        <taxon>Weeksellaceae</taxon>
        <taxon>Chryseobacterium group</taxon>
        <taxon>Chryseobacterium</taxon>
    </lineage>
</organism>
<gene>
    <name evidence="2" type="ORF">EG346_15890</name>
    <name evidence="3" type="ORF">NCTC13533_01693</name>
</gene>